<dbReference type="PROSITE" id="PS51272">
    <property type="entry name" value="SLH"/>
    <property type="match status" value="3"/>
</dbReference>
<dbReference type="InterPro" id="IPR011801">
    <property type="entry name" value="Swm_rep_I_cyn"/>
</dbReference>
<dbReference type="InterPro" id="IPR001119">
    <property type="entry name" value="SLH_dom"/>
</dbReference>
<gene>
    <name evidence="3" type="ORF">GT019_22875</name>
</gene>
<dbReference type="RefSeq" id="WP_161745748.1">
    <property type="nucleotide sequence ID" value="NZ_JAAAMV010000023.1"/>
</dbReference>
<dbReference type="InterPro" id="IPR032812">
    <property type="entry name" value="SbsA_Ig"/>
</dbReference>
<organism evidence="3 4">
    <name type="scientific">Paenibacillus glycinis</name>
    <dbReference type="NCBI Taxonomy" id="2697035"/>
    <lineage>
        <taxon>Bacteria</taxon>
        <taxon>Bacillati</taxon>
        <taxon>Bacillota</taxon>
        <taxon>Bacilli</taxon>
        <taxon>Bacillales</taxon>
        <taxon>Paenibacillaceae</taxon>
        <taxon>Paenibacillus</taxon>
    </lineage>
</organism>
<dbReference type="NCBIfam" id="TIGR02059">
    <property type="entry name" value="swm_rep_I"/>
    <property type="match status" value="4"/>
</dbReference>
<keyword evidence="1" id="KW-0732">Signal</keyword>
<accession>A0ABW9XVL5</accession>
<comment type="caution">
    <text evidence="3">The sequence shown here is derived from an EMBL/GenBank/DDBJ whole genome shotgun (WGS) entry which is preliminary data.</text>
</comment>
<evidence type="ECO:0000313" key="4">
    <source>
        <dbReference type="Proteomes" id="UP000665561"/>
    </source>
</evidence>
<dbReference type="Gene3D" id="2.60.40.1220">
    <property type="match status" value="4"/>
</dbReference>
<name>A0ABW9XVL5_9BACL</name>
<dbReference type="InterPro" id="IPR028059">
    <property type="entry name" value="SWM_rpt"/>
</dbReference>
<dbReference type="InterPro" id="IPR051465">
    <property type="entry name" value="Cell_Envelope_Struct_Comp"/>
</dbReference>
<dbReference type="Pfam" id="PF00395">
    <property type="entry name" value="SLH"/>
    <property type="match status" value="3"/>
</dbReference>
<protein>
    <recommendedName>
        <fullName evidence="2">SLH domain-containing protein</fullName>
    </recommendedName>
</protein>
<feature type="domain" description="SLH" evidence="2">
    <location>
        <begin position="1316"/>
        <end position="1379"/>
    </location>
</feature>
<evidence type="ECO:0000256" key="1">
    <source>
        <dbReference type="ARBA" id="ARBA00022729"/>
    </source>
</evidence>
<evidence type="ECO:0000259" key="2">
    <source>
        <dbReference type="PROSITE" id="PS51272"/>
    </source>
</evidence>
<dbReference type="Proteomes" id="UP000665561">
    <property type="component" value="Unassembled WGS sequence"/>
</dbReference>
<dbReference type="PANTHER" id="PTHR43308">
    <property type="entry name" value="OUTER MEMBRANE PROTEIN ALPHA-RELATED"/>
    <property type="match status" value="1"/>
</dbReference>
<feature type="domain" description="SLH" evidence="2">
    <location>
        <begin position="1386"/>
        <end position="1447"/>
    </location>
</feature>
<proteinExistence type="predicted"/>
<evidence type="ECO:0000313" key="3">
    <source>
        <dbReference type="EMBL" id="NBD26728.1"/>
    </source>
</evidence>
<dbReference type="InterPro" id="IPR014755">
    <property type="entry name" value="Cu-Rt/internalin_Ig-like"/>
</dbReference>
<dbReference type="EMBL" id="JAAAMV010000023">
    <property type="protein sequence ID" value="NBD26728.1"/>
    <property type="molecule type" value="Genomic_DNA"/>
</dbReference>
<sequence>MTAGPTKVKAASSGPVIINKLPMASTSNVPTNTNLSLTFDENVKKGTGSATIQLHRQLDNVVVESFVVASDSRVAIGSGDNRNVVTISPSSNFALNTSYYVTIDAGAFLNESNNANFAGLTSAVGWSFTTVASADTTAPVLNSGAPFIPANGGTAGVGTTLTMKFSEPVYAAIGSITVKNTAQSSDEQSISVNSIGVSGSSTSTISVTLPNVLNGSSNYEVRVPSGAFQDAAGNSFAGVGSGQWRFTTTAPPLGNPTLQPADDSYAVSVSTNLVLSFNRAVVANTGTITLNRISDNSTVQTINVNSGSVSYVPNGSNGGTDVIINPSDLAPNTGFYVLIDPNAFKDASDSSKLYQGISDARTWSFVTDPGNDTTPPTLLSDRKPIGAQATKTVSLEMNFSEPVYPGAGNITIRSQPSGAVFTSIPVTSSKVSGGGTTKITVTDSSINYASNTSYYVEIGGQAFSDAKGNYFAGISGSSSWSFTVTQDNDKPTMVLILPANNAQNVPLQGTILEATFNEPILLGSNASAINVKPAAGNSSIPTTISIDSSNNRKLRIAVNGTMVANTEYYVEIASGAVTDLVGNEYEGILNQYAWRFRTSNSSYGPPTVTGANLIGSTKIAITFNENLNESAAATPVGANFYVTVNGAGRTVSNVSISGNVVTLTLQSAVSYGQVIQVSYSAGSRPIKDLDGTAAANFSNVNVTNVPDTTPPVQASGSVSGNMILLTFSEELASVSSYASSQFTVYVDNSYRSVTNISSSDNIVFLTFNGAAPSTGQTVSVSYSSSSSYPLKDLAGNQLASFSNFYVQNGQDQLAPALQSLTSSGSTVTLSYNEALNSSLVPQTSAFIVTVNGSARSVYNVRISGAQVILTLSAATLTGDAVLVSYLGGSPALTDLGGNAAPAFSSMPTNGSNGSSSLALNGIIAKGGTITVSFSAPLNTGYTPTTSQFSVKVNNVTRPISNATISGAAVVLTVYPAISIGDAVKVSYSNAGIGPRSTTGVMPASFTDVSAANQTTWADNAGGDFEVATGGGIAIKTSVATTSSAVSPAGIPTNQYAITAEKMTNAYNAVRSVSGTLPRVVFTVPSTENAAIVAFPLGAMEDAKKLTSNASIVVAYKAVTYEIPLSALNFPQLAQMMNAAGAVGQLIVSIDTSAGSLAGALNTQLGSLGAQSLVSPVSFQLAVSNNGQTKPVDNLSGYVTRTITTSANVDGKQTAVVWLDPQTNKVSYVPTQVTQVNGQSVIMFKRKGNSVYAVVKGATKYTDLTKHWAQNDILLMANKYIVEGSTLTTFAPNKPVTRGEFAMFIAKGLGLSGDKAAAGKFKDVNTSTVLAAYIGAAATSGIVQGMTDGTFKPNNAVTREEMATMMIRAASAAGVQITLSDTAGNILKRFADRGKIGTWAQNDVAKAVQASIISGQAANKFGGKNKATRAEAAVMVKRLLDYVNFLDI</sequence>
<feature type="domain" description="SLH" evidence="2">
    <location>
        <begin position="1255"/>
        <end position="1315"/>
    </location>
</feature>
<reference evidence="3 4" key="1">
    <citation type="submission" date="2020-01" db="EMBL/GenBank/DDBJ databases">
        <title>Paenibacillus soybeanensis sp. nov. isolated from the nodules of soybean (Glycine max(L.) Merr).</title>
        <authorList>
            <person name="Wang H."/>
        </authorList>
    </citation>
    <scope>NUCLEOTIDE SEQUENCE [LARGE SCALE GENOMIC DNA]</scope>
    <source>
        <strain evidence="3 4">T1</strain>
    </source>
</reference>
<dbReference type="PANTHER" id="PTHR43308:SF5">
    <property type="entry name" value="S-LAYER PROTEIN _ PEPTIDOGLYCAN ENDO-BETA-N-ACETYLGLUCOSAMINIDASE"/>
    <property type="match status" value="1"/>
</dbReference>
<dbReference type="Pfam" id="PF13205">
    <property type="entry name" value="Big_5"/>
    <property type="match status" value="5"/>
</dbReference>
<keyword evidence="4" id="KW-1185">Reference proteome</keyword>
<dbReference type="Pfam" id="PF13753">
    <property type="entry name" value="SWM_repeat"/>
    <property type="match status" value="4"/>
</dbReference>